<dbReference type="AlphaFoldDB" id="A0A0V1FAX2"/>
<keyword evidence="2" id="KW-1185">Reference proteome</keyword>
<accession>A0A0V1FAX2</accession>
<sequence>MSYVNYECIEFQFGLDFVLIICTKLEFIEL</sequence>
<gene>
    <name evidence="1" type="ORF">T11_4079</name>
</gene>
<evidence type="ECO:0000313" key="1">
    <source>
        <dbReference type="EMBL" id="KRY82897.1"/>
    </source>
</evidence>
<name>A0A0V1FAX2_9BILA</name>
<protein>
    <submittedName>
        <fullName evidence="1">Uncharacterized protein</fullName>
    </submittedName>
</protein>
<comment type="caution">
    <text evidence="1">The sequence shown here is derived from an EMBL/GenBank/DDBJ whole genome shotgun (WGS) entry which is preliminary data.</text>
</comment>
<dbReference type="EMBL" id="JYDP01006377">
    <property type="protein sequence ID" value="KRY82897.1"/>
    <property type="molecule type" value="Genomic_DNA"/>
</dbReference>
<proteinExistence type="predicted"/>
<reference evidence="1 2" key="1">
    <citation type="submission" date="2015-01" db="EMBL/GenBank/DDBJ databases">
        <title>Evolution of Trichinella species and genotypes.</title>
        <authorList>
            <person name="Korhonen P.K."/>
            <person name="Edoardo P."/>
            <person name="Giuseppe L.R."/>
            <person name="Gasser R.B."/>
        </authorList>
    </citation>
    <scope>NUCLEOTIDE SEQUENCE [LARGE SCALE GENOMIC DNA]</scope>
    <source>
        <strain evidence="1">ISS1029</strain>
    </source>
</reference>
<organism evidence="1 2">
    <name type="scientific">Trichinella zimbabwensis</name>
    <dbReference type="NCBI Taxonomy" id="268475"/>
    <lineage>
        <taxon>Eukaryota</taxon>
        <taxon>Metazoa</taxon>
        <taxon>Ecdysozoa</taxon>
        <taxon>Nematoda</taxon>
        <taxon>Enoplea</taxon>
        <taxon>Dorylaimia</taxon>
        <taxon>Trichinellida</taxon>
        <taxon>Trichinellidae</taxon>
        <taxon>Trichinella</taxon>
    </lineage>
</organism>
<evidence type="ECO:0000313" key="2">
    <source>
        <dbReference type="Proteomes" id="UP000055024"/>
    </source>
</evidence>
<dbReference type="Proteomes" id="UP000055024">
    <property type="component" value="Unassembled WGS sequence"/>
</dbReference>